<accession>A0AAE0LF31</accession>
<dbReference type="Gene3D" id="2.160.20.80">
    <property type="entry name" value="E3 ubiquitin-protein ligase SopA"/>
    <property type="match status" value="2"/>
</dbReference>
<feature type="compositionally biased region" description="Basic and acidic residues" evidence="1">
    <location>
        <begin position="255"/>
        <end position="273"/>
    </location>
</feature>
<dbReference type="EMBL" id="LGRX02003051">
    <property type="protein sequence ID" value="KAK3283066.1"/>
    <property type="molecule type" value="Genomic_DNA"/>
</dbReference>
<dbReference type="PANTHER" id="PTHR14136">
    <property type="entry name" value="BTB_POZ DOMAIN-CONTAINING PROTEIN KCTD9"/>
    <property type="match status" value="1"/>
</dbReference>
<name>A0AAE0LF31_9CHLO</name>
<reference evidence="2 3" key="1">
    <citation type="journal article" date="2015" name="Genome Biol. Evol.">
        <title>Comparative Genomics of a Bacterivorous Green Alga Reveals Evolutionary Causalities and Consequences of Phago-Mixotrophic Mode of Nutrition.</title>
        <authorList>
            <person name="Burns J.A."/>
            <person name="Paasch A."/>
            <person name="Narechania A."/>
            <person name="Kim E."/>
        </authorList>
    </citation>
    <scope>NUCLEOTIDE SEQUENCE [LARGE SCALE GENOMIC DNA]</scope>
    <source>
        <strain evidence="2 3">PLY_AMNH</strain>
    </source>
</reference>
<dbReference type="PANTHER" id="PTHR14136:SF17">
    <property type="entry name" value="BTB_POZ DOMAIN-CONTAINING PROTEIN KCTD9"/>
    <property type="match status" value="1"/>
</dbReference>
<sequence length="436" mass="47063">MTSVKAREVVHVETAATAVPCEQGFQLWELLENGTQKLVEELLIKTSADLCFIDGDKEKGLDQKAQTVLRSNTKYKLQLSAEVAESILKRSCGSPKVDDDSLQKQVEVLVAQGKVIKSADTARVLLAGFDLCKADLTKADLSSAYLCWTDLSDAKLEQAVLCKAHLSGANLARAQLNRANLTSADFTGAILEEVRAHKAPYVWASMDKEACEQEMWMRAIACAVVARHEGSGSSKLSEDAVHIQQHGRPVSKRCAIGERKSREGEDDRSKFDIGEDAQGIPSAPTGNVAGCVRAQLNRANLTSADLTKAILQEAKMTEANLTLPRVGGLRTGDVDEAARSLGDMSGLQANLRSANLTSADLTKAILQEAKLNYVNLTSAQMHKANLEKVDLNNANLEKAKLIKANLTSAQVNRANLTSVRTSKAPRVLLRTGWSGA</sequence>
<dbReference type="Pfam" id="PF00805">
    <property type="entry name" value="Pentapeptide"/>
    <property type="match status" value="4"/>
</dbReference>
<protein>
    <recommendedName>
        <fullName evidence="4">Pentapeptide repeat-containing protein</fullName>
    </recommendedName>
</protein>
<evidence type="ECO:0000256" key="1">
    <source>
        <dbReference type="SAM" id="MobiDB-lite"/>
    </source>
</evidence>
<evidence type="ECO:0008006" key="4">
    <source>
        <dbReference type="Google" id="ProtNLM"/>
    </source>
</evidence>
<gene>
    <name evidence="2" type="ORF">CYMTET_9225</name>
</gene>
<keyword evidence="3" id="KW-1185">Reference proteome</keyword>
<dbReference type="AlphaFoldDB" id="A0AAE0LF31"/>
<dbReference type="InterPro" id="IPR001646">
    <property type="entry name" value="5peptide_repeat"/>
</dbReference>
<dbReference type="InterPro" id="IPR051082">
    <property type="entry name" value="Pentapeptide-BTB/POZ_domain"/>
</dbReference>
<dbReference type="SUPFAM" id="SSF141571">
    <property type="entry name" value="Pentapeptide repeat-like"/>
    <property type="match status" value="2"/>
</dbReference>
<feature type="region of interest" description="Disordered" evidence="1">
    <location>
        <begin position="253"/>
        <end position="284"/>
    </location>
</feature>
<comment type="caution">
    <text evidence="2">The sequence shown here is derived from an EMBL/GenBank/DDBJ whole genome shotgun (WGS) entry which is preliminary data.</text>
</comment>
<dbReference type="Proteomes" id="UP001190700">
    <property type="component" value="Unassembled WGS sequence"/>
</dbReference>
<organism evidence="2 3">
    <name type="scientific">Cymbomonas tetramitiformis</name>
    <dbReference type="NCBI Taxonomy" id="36881"/>
    <lineage>
        <taxon>Eukaryota</taxon>
        <taxon>Viridiplantae</taxon>
        <taxon>Chlorophyta</taxon>
        <taxon>Pyramimonadophyceae</taxon>
        <taxon>Pyramimonadales</taxon>
        <taxon>Pyramimonadaceae</taxon>
        <taxon>Cymbomonas</taxon>
    </lineage>
</organism>
<evidence type="ECO:0000313" key="2">
    <source>
        <dbReference type="EMBL" id="KAK3283066.1"/>
    </source>
</evidence>
<proteinExistence type="predicted"/>
<evidence type="ECO:0000313" key="3">
    <source>
        <dbReference type="Proteomes" id="UP001190700"/>
    </source>
</evidence>